<dbReference type="Gene3D" id="1.10.10.60">
    <property type="entry name" value="Homeodomain-like"/>
    <property type="match status" value="1"/>
</dbReference>
<comment type="caution">
    <text evidence="6">The sequence shown here is derived from an EMBL/GenBank/DDBJ whole genome shotgun (WGS) entry which is preliminary data.</text>
</comment>
<evidence type="ECO:0000256" key="4">
    <source>
        <dbReference type="ARBA" id="ARBA00023163"/>
    </source>
</evidence>
<dbReference type="InterPro" id="IPR018062">
    <property type="entry name" value="HTH_AraC-typ_CS"/>
</dbReference>
<dbReference type="Pfam" id="PF12833">
    <property type="entry name" value="HTH_18"/>
    <property type="match status" value="1"/>
</dbReference>
<accession>A0ABU6JK45</accession>
<evidence type="ECO:0000256" key="1">
    <source>
        <dbReference type="ARBA" id="ARBA00023015"/>
    </source>
</evidence>
<name>A0ABU6JK45_9GAMM</name>
<sequence length="284" mass="32285">MSSVHTVKQSYWFSPQLPYLESRSTWHSAQGYKTHSHAQFSIGAIEQGSTLCRYRGEKHRLQAGDLVFIDPQQPHSCNPFPGQTRSYHMLYLDTDWCLQKLSALCGYPVAALRCRRVTLRSPALFAAYRRLMTLLHQGDIAAARQALNDLITPILLQYCVPLRPADRPPESKALAQLTARHVRQRLLAHLQAAPSLETLAEELNLRRETIVRHFRRHTGITPMAFLNNARVEYAKSLLKTGVPLADAGYQSGFCDQSHFHKIFVQYTAATPGQYRQARSIFDNK</sequence>
<keyword evidence="3" id="KW-0010">Activator</keyword>
<evidence type="ECO:0000256" key="3">
    <source>
        <dbReference type="ARBA" id="ARBA00023159"/>
    </source>
</evidence>
<evidence type="ECO:0000313" key="6">
    <source>
        <dbReference type="EMBL" id="MEC5341073.1"/>
    </source>
</evidence>
<dbReference type="PROSITE" id="PS00041">
    <property type="entry name" value="HTH_ARAC_FAMILY_1"/>
    <property type="match status" value="1"/>
</dbReference>
<dbReference type="Gene3D" id="2.60.120.10">
    <property type="entry name" value="Jelly Rolls"/>
    <property type="match status" value="1"/>
</dbReference>
<dbReference type="PANTHER" id="PTHR46796:SF2">
    <property type="entry name" value="TRANSCRIPTIONAL REGULATORY PROTEIN"/>
    <property type="match status" value="1"/>
</dbReference>
<dbReference type="InterPro" id="IPR018060">
    <property type="entry name" value="HTH_AraC"/>
</dbReference>
<gene>
    <name evidence="6" type="ORF">VSX58_00395</name>
</gene>
<dbReference type="SUPFAM" id="SSF51215">
    <property type="entry name" value="Regulatory protein AraC"/>
    <property type="match status" value="1"/>
</dbReference>
<keyword evidence="7" id="KW-1185">Reference proteome</keyword>
<keyword evidence="4" id="KW-0804">Transcription</keyword>
<keyword evidence="1" id="KW-0805">Transcription regulation</keyword>
<dbReference type="PANTHER" id="PTHR46796">
    <property type="entry name" value="HTH-TYPE TRANSCRIPTIONAL ACTIVATOR RHAS-RELATED"/>
    <property type="match status" value="1"/>
</dbReference>
<dbReference type="InterPro" id="IPR050204">
    <property type="entry name" value="AraC_XylS_family_regulators"/>
</dbReference>
<evidence type="ECO:0000256" key="2">
    <source>
        <dbReference type="ARBA" id="ARBA00023125"/>
    </source>
</evidence>
<dbReference type="InterPro" id="IPR009057">
    <property type="entry name" value="Homeodomain-like_sf"/>
</dbReference>
<dbReference type="EMBL" id="JAYWTM010000001">
    <property type="protein sequence ID" value="MEC5341073.1"/>
    <property type="molecule type" value="Genomic_DNA"/>
</dbReference>
<reference evidence="6 7" key="1">
    <citation type="journal article" date="2017" name="Int. J. Syst. Evol. Microbiol.">
        <title>Brenneria populi subsp. brevivirga subsp. nov. isolated from symptomatic bark of Populus x euramericana canker, and description of Brenneria populi subsp. populi subsp. nov.</title>
        <authorList>
            <person name="Zheng M.H."/>
            <person name="Piao C.G."/>
            <person name="Xue H."/>
            <person name="Guo M.W."/>
            <person name="Li Y."/>
        </authorList>
    </citation>
    <scope>NUCLEOTIDE SEQUENCE [LARGE SCALE GENOMIC DNA]</scope>
    <source>
        <strain evidence="6 7">D9-5</strain>
    </source>
</reference>
<dbReference type="InterPro" id="IPR003313">
    <property type="entry name" value="AraC-bd"/>
</dbReference>
<proteinExistence type="predicted"/>
<dbReference type="PROSITE" id="PS01124">
    <property type="entry name" value="HTH_ARAC_FAMILY_2"/>
    <property type="match status" value="1"/>
</dbReference>
<keyword evidence="2" id="KW-0238">DNA-binding</keyword>
<organism evidence="6 7">
    <name type="scientific">Brenneria populi</name>
    <dbReference type="NCBI Taxonomy" id="1505588"/>
    <lineage>
        <taxon>Bacteria</taxon>
        <taxon>Pseudomonadati</taxon>
        <taxon>Pseudomonadota</taxon>
        <taxon>Gammaproteobacteria</taxon>
        <taxon>Enterobacterales</taxon>
        <taxon>Pectobacteriaceae</taxon>
        <taxon>Brenneria</taxon>
    </lineage>
</organism>
<dbReference type="SMART" id="SM00342">
    <property type="entry name" value="HTH_ARAC"/>
    <property type="match status" value="1"/>
</dbReference>
<protein>
    <submittedName>
        <fullName evidence="6">AraC family transcriptional regulator</fullName>
    </submittedName>
</protein>
<dbReference type="Proteomes" id="UP001309705">
    <property type="component" value="Unassembled WGS sequence"/>
</dbReference>
<evidence type="ECO:0000259" key="5">
    <source>
        <dbReference type="PROSITE" id="PS01124"/>
    </source>
</evidence>
<dbReference type="SUPFAM" id="SSF46689">
    <property type="entry name" value="Homeodomain-like"/>
    <property type="match status" value="2"/>
</dbReference>
<evidence type="ECO:0000313" key="7">
    <source>
        <dbReference type="Proteomes" id="UP001309705"/>
    </source>
</evidence>
<dbReference type="InterPro" id="IPR037923">
    <property type="entry name" value="HTH-like"/>
</dbReference>
<dbReference type="InterPro" id="IPR014710">
    <property type="entry name" value="RmlC-like_jellyroll"/>
</dbReference>
<dbReference type="Pfam" id="PF02311">
    <property type="entry name" value="AraC_binding"/>
    <property type="match status" value="1"/>
</dbReference>
<dbReference type="RefSeq" id="WP_327616313.1">
    <property type="nucleotide sequence ID" value="NZ_JAYWTM010000001.1"/>
</dbReference>
<feature type="domain" description="HTH araC/xylS-type" evidence="5">
    <location>
        <begin position="180"/>
        <end position="277"/>
    </location>
</feature>